<dbReference type="PROSITE" id="PS50181">
    <property type="entry name" value="FBOX"/>
    <property type="match status" value="1"/>
</dbReference>
<dbReference type="Pfam" id="PF08268">
    <property type="entry name" value="FBA_3"/>
    <property type="match status" value="1"/>
</dbReference>
<evidence type="ECO:0000313" key="2">
    <source>
        <dbReference type="EMBL" id="PIA45890.1"/>
    </source>
</evidence>
<dbReference type="FunCoup" id="A0A2G5DQU0">
    <property type="interactions" value="81"/>
</dbReference>
<dbReference type="AlphaFoldDB" id="A0A2G5DQU0"/>
<dbReference type="InterPro" id="IPR001810">
    <property type="entry name" value="F-box_dom"/>
</dbReference>
<dbReference type="InterPro" id="IPR013187">
    <property type="entry name" value="F-box-assoc_dom_typ3"/>
</dbReference>
<accession>A0A2G5DQU0</accession>
<name>A0A2G5DQU0_AQUCA</name>
<dbReference type="STRING" id="218851.A0A2G5DQU0"/>
<dbReference type="PANTHER" id="PTHR31111">
    <property type="entry name" value="BNAA05G37150D PROTEIN-RELATED"/>
    <property type="match status" value="1"/>
</dbReference>
<keyword evidence="3" id="KW-1185">Reference proteome</keyword>
<evidence type="ECO:0000313" key="3">
    <source>
        <dbReference type="Proteomes" id="UP000230069"/>
    </source>
</evidence>
<sequence length="391" mass="45028">MDHLPSEITTQILSRLPVKYVFRCRSVCKTWLNIIDDRRLFTPLHFTRSLEEEATPHNKSTFIFASSTGRYPFYIVDKEQSQSAFKSTRIYVSGSDYNIIYANSCNGLLCYSFPTNQGNGYSTFIQNPATQEVVNLPDSNSTQESTNIHFRHFMLYVHNLGFGFDSSSSLFKVLQVLHKSNGLPHSAPVKAQVCTLGSNTWRRLRNFPRVSCYRSAPVLINGSLHWMTYEHILSFDLASENFEFLQLPEIYLSGPRRFRPEKNFRLVALDGCLSVADSSSDEDVQLWIMKEYNVKESWIKLIVKSRYVEDSVLFKNVIPICFWKNGELLLLYGSQILVTYEIESGRYTPFDIEGLPAYRFDCLKGSYGYEVYPYVGNLMSINTICRMEAQP</sequence>
<reference evidence="2 3" key="1">
    <citation type="submission" date="2017-09" db="EMBL/GenBank/DDBJ databases">
        <title>WGS assembly of Aquilegia coerulea Goldsmith.</title>
        <authorList>
            <person name="Hodges S."/>
            <person name="Kramer E."/>
            <person name="Nordborg M."/>
            <person name="Tomkins J."/>
            <person name="Borevitz J."/>
            <person name="Derieg N."/>
            <person name="Yan J."/>
            <person name="Mihaltcheva S."/>
            <person name="Hayes R.D."/>
            <person name="Rokhsar D."/>
        </authorList>
    </citation>
    <scope>NUCLEOTIDE SEQUENCE [LARGE SCALE GENOMIC DNA]</scope>
    <source>
        <strain evidence="3">cv. Goldsmith</strain>
    </source>
</reference>
<dbReference type="NCBIfam" id="TIGR01640">
    <property type="entry name" value="F_box_assoc_1"/>
    <property type="match status" value="1"/>
</dbReference>
<dbReference type="OrthoDB" id="1894463at2759"/>
<dbReference type="SUPFAM" id="SSF81383">
    <property type="entry name" value="F-box domain"/>
    <property type="match status" value="1"/>
</dbReference>
<dbReference type="EMBL" id="KZ305033">
    <property type="protein sequence ID" value="PIA45890.1"/>
    <property type="molecule type" value="Genomic_DNA"/>
</dbReference>
<dbReference type="Pfam" id="PF00646">
    <property type="entry name" value="F-box"/>
    <property type="match status" value="1"/>
</dbReference>
<dbReference type="InterPro" id="IPR017451">
    <property type="entry name" value="F-box-assoc_interact_dom"/>
</dbReference>
<dbReference type="InterPro" id="IPR036047">
    <property type="entry name" value="F-box-like_dom_sf"/>
</dbReference>
<dbReference type="Proteomes" id="UP000230069">
    <property type="component" value="Unassembled WGS sequence"/>
</dbReference>
<evidence type="ECO:0000259" key="1">
    <source>
        <dbReference type="PROSITE" id="PS50181"/>
    </source>
</evidence>
<protein>
    <recommendedName>
        <fullName evidence="1">F-box domain-containing protein</fullName>
    </recommendedName>
</protein>
<proteinExistence type="predicted"/>
<organism evidence="2 3">
    <name type="scientific">Aquilegia coerulea</name>
    <name type="common">Rocky mountain columbine</name>
    <dbReference type="NCBI Taxonomy" id="218851"/>
    <lineage>
        <taxon>Eukaryota</taxon>
        <taxon>Viridiplantae</taxon>
        <taxon>Streptophyta</taxon>
        <taxon>Embryophyta</taxon>
        <taxon>Tracheophyta</taxon>
        <taxon>Spermatophyta</taxon>
        <taxon>Magnoliopsida</taxon>
        <taxon>Ranunculales</taxon>
        <taxon>Ranunculaceae</taxon>
        <taxon>Thalictroideae</taxon>
        <taxon>Aquilegia</taxon>
    </lineage>
</organism>
<feature type="domain" description="F-box" evidence="1">
    <location>
        <begin position="1"/>
        <end position="44"/>
    </location>
</feature>
<gene>
    <name evidence="2" type="ORF">AQUCO_01600263v1</name>
</gene>
<dbReference type="InParanoid" id="A0A2G5DQU0"/>
<dbReference type="Gene3D" id="1.20.1280.50">
    <property type="match status" value="1"/>
</dbReference>
<dbReference type="PANTHER" id="PTHR31111:SF136">
    <property type="entry name" value="F-BOX ASSOCIATED DOMAIN-CONTAINING PROTEIN"/>
    <property type="match status" value="1"/>
</dbReference>
<dbReference type="SMART" id="SM00256">
    <property type="entry name" value="FBOX"/>
    <property type="match status" value="1"/>
</dbReference>
<dbReference type="CDD" id="cd22157">
    <property type="entry name" value="F-box_AtFBW1-like"/>
    <property type="match status" value="1"/>
</dbReference>